<keyword evidence="3" id="KW-1185">Reference proteome</keyword>
<dbReference type="OrthoDB" id="64318at2759"/>
<evidence type="ECO:0000313" key="3">
    <source>
        <dbReference type="Proteomes" id="UP001153712"/>
    </source>
</evidence>
<reference evidence="2" key="1">
    <citation type="submission" date="2022-01" db="EMBL/GenBank/DDBJ databases">
        <authorList>
            <person name="King R."/>
        </authorList>
    </citation>
    <scope>NUCLEOTIDE SEQUENCE</scope>
</reference>
<dbReference type="InterPro" id="IPR055184">
    <property type="entry name" value="COMMD8_HN"/>
</dbReference>
<feature type="domain" description="COMM" evidence="1">
    <location>
        <begin position="115"/>
        <end position="183"/>
    </location>
</feature>
<gene>
    <name evidence="2" type="ORF">PHYEVI_LOCUS6877</name>
</gene>
<protein>
    <recommendedName>
        <fullName evidence="1">COMM domain-containing protein</fullName>
    </recommendedName>
</protein>
<sequence>MGELNFDPLLKITDINELKKFIHHCVDDLIEKQPITFDTCNIRGILEWTKDDFEKSKKNIQLFYKKSTIENNFDANLLHINDKIHETLKICYEIRKDDIFQYLARTYVLKNGNNLIENIDWRIKFILGSSDLTALKDVYLQVDLNGVQKYNEKTENTSVSFEMNLEQVDELIQDLRNIRNQLS</sequence>
<evidence type="ECO:0000259" key="1">
    <source>
        <dbReference type="PROSITE" id="PS51269"/>
    </source>
</evidence>
<dbReference type="Pfam" id="PF07258">
    <property type="entry name" value="COMM_domain"/>
    <property type="match status" value="1"/>
</dbReference>
<organism evidence="2 3">
    <name type="scientific">Phyllotreta striolata</name>
    <name type="common">Striped flea beetle</name>
    <name type="synonym">Crioceris striolata</name>
    <dbReference type="NCBI Taxonomy" id="444603"/>
    <lineage>
        <taxon>Eukaryota</taxon>
        <taxon>Metazoa</taxon>
        <taxon>Ecdysozoa</taxon>
        <taxon>Arthropoda</taxon>
        <taxon>Hexapoda</taxon>
        <taxon>Insecta</taxon>
        <taxon>Pterygota</taxon>
        <taxon>Neoptera</taxon>
        <taxon>Endopterygota</taxon>
        <taxon>Coleoptera</taxon>
        <taxon>Polyphaga</taxon>
        <taxon>Cucujiformia</taxon>
        <taxon>Chrysomeloidea</taxon>
        <taxon>Chrysomelidae</taxon>
        <taxon>Galerucinae</taxon>
        <taxon>Alticini</taxon>
        <taxon>Phyllotreta</taxon>
    </lineage>
</organism>
<dbReference type="PROSITE" id="PS51269">
    <property type="entry name" value="COMM"/>
    <property type="match status" value="1"/>
</dbReference>
<name>A0A9P0DZH3_PHYSR</name>
<dbReference type="InterPro" id="IPR017920">
    <property type="entry name" value="COMM"/>
</dbReference>
<evidence type="ECO:0000313" key="2">
    <source>
        <dbReference type="EMBL" id="CAH1182138.1"/>
    </source>
</evidence>
<accession>A0A9P0DZH3</accession>
<dbReference type="EMBL" id="OU900096">
    <property type="protein sequence ID" value="CAH1182138.1"/>
    <property type="molecule type" value="Genomic_DNA"/>
</dbReference>
<proteinExistence type="predicted"/>
<dbReference type="Pfam" id="PF22838">
    <property type="entry name" value="COMMD8_HN"/>
    <property type="match status" value="1"/>
</dbReference>
<dbReference type="AlphaFoldDB" id="A0A9P0DZH3"/>
<dbReference type="Proteomes" id="UP001153712">
    <property type="component" value="Chromosome 3"/>
</dbReference>